<protein>
    <submittedName>
        <fullName evidence="1">Uncharacterized protein</fullName>
    </submittedName>
</protein>
<comment type="caution">
    <text evidence="1">The sequence shown here is derived from an EMBL/GenBank/DDBJ whole genome shotgun (WGS) entry which is preliminary data.</text>
</comment>
<evidence type="ECO:0000313" key="2">
    <source>
        <dbReference type="Proteomes" id="UP000287124"/>
    </source>
</evidence>
<reference evidence="1 2" key="1">
    <citation type="submission" date="2017-06" db="EMBL/GenBank/DDBJ databases">
        <title>Comparative genomic analysis of Ambrosia Fusariam Clade fungi.</title>
        <authorList>
            <person name="Stajich J.E."/>
            <person name="Carrillo J."/>
            <person name="Kijimoto T."/>
            <person name="Eskalen A."/>
            <person name="O'Donnell K."/>
            <person name="Kasson M."/>
        </authorList>
    </citation>
    <scope>NUCLEOTIDE SEQUENCE [LARGE SCALE GENOMIC DNA]</scope>
    <source>
        <strain evidence="1 2">UCR1854</strain>
    </source>
</reference>
<dbReference type="Proteomes" id="UP000287124">
    <property type="component" value="Unassembled WGS sequence"/>
</dbReference>
<dbReference type="EMBL" id="MIKF01000474">
    <property type="protein sequence ID" value="RTE70263.1"/>
    <property type="molecule type" value="Genomic_DNA"/>
</dbReference>
<sequence length="99" mass="11585">MAPDLIPWANPGHTGHRRLSRRRHIFIFFQDIAGRPLESLDIINTFKAPQSLVFNEHKRCWTVMFLAATPKGETWLRWPARHDLKPSHRHQPNICSVLV</sequence>
<accession>A0A430L3D6</accession>
<dbReference type="AlphaFoldDB" id="A0A430L3D6"/>
<proteinExistence type="predicted"/>
<keyword evidence="2" id="KW-1185">Reference proteome</keyword>
<name>A0A430L3D6_9HYPO</name>
<gene>
    <name evidence="1" type="ORF">BHE90_015343</name>
</gene>
<organism evidence="1 2">
    <name type="scientific">Fusarium euwallaceae</name>
    <dbReference type="NCBI Taxonomy" id="1147111"/>
    <lineage>
        <taxon>Eukaryota</taxon>
        <taxon>Fungi</taxon>
        <taxon>Dikarya</taxon>
        <taxon>Ascomycota</taxon>
        <taxon>Pezizomycotina</taxon>
        <taxon>Sordariomycetes</taxon>
        <taxon>Hypocreomycetidae</taxon>
        <taxon>Hypocreales</taxon>
        <taxon>Nectriaceae</taxon>
        <taxon>Fusarium</taxon>
        <taxon>Fusarium solani species complex</taxon>
    </lineage>
</organism>
<evidence type="ECO:0000313" key="1">
    <source>
        <dbReference type="EMBL" id="RTE70263.1"/>
    </source>
</evidence>